<comment type="similarity">
    <text evidence="1">Belongs to the HIBADH-related family. NP60 subfamily.</text>
</comment>
<dbReference type="InterPro" id="IPR036291">
    <property type="entry name" value="NAD(P)-bd_dom_sf"/>
</dbReference>
<dbReference type="AlphaFoldDB" id="A0A9P7KGC1"/>
<dbReference type="Proteomes" id="UP000775547">
    <property type="component" value="Unassembled WGS sequence"/>
</dbReference>
<organism evidence="3 4">
    <name type="scientific">Asterophora parasitica</name>
    <dbReference type="NCBI Taxonomy" id="117018"/>
    <lineage>
        <taxon>Eukaryota</taxon>
        <taxon>Fungi</taxon>
        <taxon>Dikarya</taxon>
        <taxon>Basidiomycota</taxon>
        <taxon>Agaricomycotina</taxon>
        <taxon>Agaricomycetes</taxon>
        <taxon>Agaricomycetidae</taxon>
        <taxon>Agaricales</taxon>
        <taxon>Tricholomatineae</taxon>
        <taxon>Lyophyllaceae</taxon>
        <taxon>Asterophora</taxon>
    </lineage>
</organism>
<comment type="caution">
    <text evidence="3">The sequence shown here is derived from an EMBL/GenBank/DDBJ whole genome shotgun (WGS) entry which is preliminary data.</text>
</comment>
<feature type="domain" description="6-phosphogluconate dehydrogenase NADP-binding" evidence="2">
    <location>
        <begin position="33"/>
        <end position="119"/>
    </location>
</feature>
<dbReference type="GO" id="GO:0016491">
    <property type="term" value="F:oxidoreductase activity"/>
    <property type="evidence" value="ECO:0007669"/>
    <property type="project" value="InterPro"/>
</dbReference>
<dbReference type="PANTHER" id="PTHR43580:SF8">
    <property type="entry name" value="6-PHOSPHOGLUCONATE DEHYDROGENASE NADP-BINDING DOMAIN-CONTAINING PROTEIN-RELATED"/>
    <property type="match status" value="1"/>
</dbReference>
<dbReference type="PROSITE" id="PS00895">
    <property type="entry name" value="3_HYDROXYISOBUT_DH"/>
    <property type="match status" value="1"/>
</dbReference>
<dbReference type="InterPro" id="IPR051265">
    <property type="entry name" value="HIBADH-related_NP60_sf"/>
</dbReference>
<evidence type="ECO:0000313" key="4">
    <source>
        <dbReference type="Proteomes" id="UP000775547"/>
    </source>
</evidence>
<dbReference type="InterPro" id="IPR013328">
    <property type="entry name" value="6PGD_dom2"/>
</dbReference>
<protein>
    <recommendedName>
        <fullName evidence="2">6-phosphogluconate dehydrogenase NADP-binding domain-containing protein</fullName>
    </recommendedName>
</protein>
<dbReference type="Gene3D" id="3.40.50.720">
    <property type="entry name" value="NAD(P)-binding Rossmann-like Domain"/>
    <property type="match status" value="1"/>
</dbReference>
<gene>
    <name evidence="3" type="ORF">DXG03_008408</name>
</gene>
<accession>A0A9P7KGC1</accession>
<dbReference type="Gene3D" id="1.10.1040.10">
    <property type="entry name" value="N-(1-d-carboxylethyl)-l-norvaline Dehydrogenase, domain 2"/>
    <property type="match status" value="1"/>
</dbReference>
<dbReference type="SUPFAM" id="SSF48179">
    <property type="entry name" value="6-phosphogluconate dehydrogenase C-terminal domain-like"/>
    <property type="match status" value="1"/>
</dbReference>
<dbReference type="InterPro" id="IPR008927">
    <property type="entry name" value="6-PGluconate_DH-like_C_sf"/>
</dbReference>
<evidence type="ECO:0000259" key="2">
    <source>
        <dbReference type="Pfam" id="PF03446"/>
    </source>
</evidence>
<dbReference type="InterPro" id="IPR002204">
    <property type="entry name" value="3-OH-isobutyrate_DH-rel_CS"/>
</dbReference>
<reference evidence="3" key="2">
    <citation type="submission" date="2021-10" db="EMBL/GenBank/DDBJ databases">
        <title>Phylogenomics reveals ancestral predisposition of the termite-cultivated fungus Termitomyces towards a domesticated lifestyle.</title>
        <authorList>
            <person name="Auxier B."/>
            <person name="Grum-Grzhimaylo A."/>
            <person name="Cardenas M.E."/>
            <person name="Lodge J.D."/>
            <person name="Laessoe T."/>
            <person name="Pedersen O."/>
            <person name="Smith M.E."/>
            <person name="Kuyper T.W."/>
            <person name="Franco-Molano E.A."/>
            <person name="Baroni T.J."/>
            <person name="Aanen D.K."/>
        </authorList>
    </citation>
    <scope>NUCLEOTIDE SEQUENCE</scope>
    <source>
        <strain evidence="3">AP01</strain>
        <tissue evidence="3">Mycelium</tissue>
    </source>
</reference>
<dbReference type="Pfam" id="PF03446">
    <property type="entry name" value="NAD_binding_2"/>
    <property type="match status" value="1"/>
</dbReference>
<dbReference type="OrthoDB" id="435038at2759"/>
<name>A0A9P7KGC1_9AGAR</name>
<reference evidence="3" key="1">
    <citation type="submission" date="2020-07" db="EMBL/GenBank/DDBJ databases">
        <authorList>
            <person name="Nieuwenhuis M."/>
            <person name="Van De Peppel L.J.J."/>
        </authorList>
    </citation>
    <scope>NUCLEOTIDE SEQUENCE</scope>
    <source>
        <strain evidence="3">AP01</strain>
        <tissue evidence="3">Mycelium</tissue>
    </source>
</reference>
<dbReference type="PANTHER" id="PTHR43580">
    <property type="entry name" value="OXIDOREDUCTASE GLYR1-RELATED"/>
    <property type="match status" value="1"/>
</dbReference>
<dbReference type="SUPFAM" id="SSF51735">
    <property type="entry name" value="NAD(P)-binding Rossmann-fold domains"/>
    <property type="match status" value="1"/>
</dbReference>
<evidence type="ECO:0000256" key="1">
    <source>
        <dbReference type="ARBA" id="ARBA00007598"/>
    </source>
</evidence>
<sequence length="390" mass="42736">MPESQSHLAALALSHGAVPYSRPQSPNAPAPTRVGFVGLGSMGYLMAQNLANHRAKLHNGSPPLLVWNRSVEKSEKLLNELGKDKIRIAQNPEQVAAESDVIITNLANDAIVKSIYEKFVEELRVRILRPVQPDWELDALVSSVPHSHLITSPVFGTPAVAAKAQLLIVLSGDYRSKKDIAYLLVPAVGRKVFDLGGNIEKAPTFKLVGNSMILGNLEVLAEAYTLAEKAGISAENVHSLVQGKYFIYCALKGTVFADFLIRLSTNDFISIVAYSDKLVHDKFDGSVGFAIDGGIKDASFVPFISRKIRFLIHRLSHIRRLTAEYNSPMPAIDVAHQHLLTARALHQSRKQQGLNVFEILDWSGIIAGTRVAAGLDGLDIKKHHNIVRED</sequence>
<dbReference type="GO" id="GO:0050661">
    <property type="term" value="F:NADP binding"/>
    <property type="evidence" value="ECO:0007669"/>
    <property type="project" value="InterPro"/>
</dbReference>
<keyword evidence="4" id="KW-1185">Reference proteome</keyword>
<dbReference type="InterPro" id="IPR006115">
    <property type="entry name" value="6PGDH_NADP-bd"/>
</dbReference>
<dbReference type="EMBL" id="JABCKV010000007">
    <property type="protein sequence ID" value="KAG5647685.1"/>
    <property type="molecule type" value="Genomic_DNA"/>
</dbReference>
<evidence type="ECO:0000313" key="3">
    <source>
        <dbReference type="EMBL" id="KAG5647685.1"/>
    </source>
</evidence>
<proteinExistence type="inferred from homology"/>